<keyword evidence="1" id="KW-1133">Transmembrane helix</keyword>
<evidence type="ECO:0000259" key="2">
    <source>
        <dbReference type="SMART" id="SM00014"/>
    </source>
</evidence>
<accession>A0A1W1IBK2</accession>
<proteinExistence type="predicted"/>
<dbReference type="EMBL" id="LT828648">
    <property type="protein sequence ID" value="SLM50269.1"/>
    <property type="molecule type" value="Genomic_DNA"/>
</dbReference>
<keyword evidence="3" id="KW-0378">Hydrolase</keyword>
<dbReference type="Pfam" id="PF01569">
    <property type="entry name" value="PAP2"/>
    <property type="match status" value="1"/>
</dbReference>
<dbReference type="Gene3D" id="1.20.144.10">
    <property type="entry name" value="Phosphatidic acid phosphatase type 2/haloperoxidase"/>
    <property type="match status" value="1"/>
</dbReference>
<sequence length="191" mass="20513">MSWDEALFRAVNGLAGRSGILDWLALSLSSPDLLWGPAVILGGYWLWLSRQEMIIAAPLLGGVIGVADFLGARIKGLVARPRPCVALPDIHQIETCGKAFGFPSNHAINTAAAAAFLHVLYPRSAWISWPLVAVIGLARVFIGAHYLTDVLGGWLLGGLFGAATAWALLQWPRFRRRPLPSTPSVGVVAKQ</sequence>
<protein>
    <submittedName>
        <fullName evidence="3">Putative Undecaprenyl-diphosphatase</fullName>
        <ecNumber evidence="3">3.6.1.27</ecNumber>
    </submittedName>
</protein>
<dbReference type="KEGG" id="nja:NSJP_4102"/>
<keyword evidence="1" id="KW-0472">Membrane</keyword>
<dbReference type="OrthoDB" id="9789113at2"/>
<reference evidence="3 4" key="1">
    <citation type="submission" date="2017-03" db="EMBL/GenBank/DDBJ databases">
        <authorList>
            <person name="Afonso C.L."/>
            <person name="Miller P.J."/>
            <person name="Scott M.A."/>
            <person name="Spackman E."/>
            <person name="Goraichik I."/>
            <person name="Dimitrov K.M."/>
            <person name="Suarez D.L."/>
            <person name="Swayne D.E."/>
        </authorList>
    </citation>
    <scope>NUCLEOTIDE SEQUENCE [LARGE SCALE GENOMIC DNA]</scope>
    <source>
        <strain evidence="3">Genome sequencing of Nitrospira japonica strain NJ11</strain>
    </source>
</reference>
<dbReference type="AlphaFoldDB" id="A0A1W1IBK2"/>
<evidence type="ECO:0000313" key="3">
    <source>
        <dbReference type="EMBL" id="SLM50269.1"/>
    </source>
</evidence>
<dbReference type="GO" id="GO:0050380">
    <property type="term" value="F:undecaprenyl-diphosphatase activity"/>
    <property type="evidence" value="ECO:0007669"/>
    <property type="project" value="UniProtKB-EC"/>
</dbReference>
<dbReference type="RefSeq" id="WP_080888393.1">
    <property type="nucleotide sequence ID" value="NZ_LT828648.1"/>
</dbReference>
<dbReference type="Proteomes" id="UP000192042">
    <property type="component" value="Chromosome I"/>
</dbReference>
<dbReference type="EC" id="3.6.1.27" evidence="3"/>
<feature type="domain" description="Phosphatidic acid phosphatase type 2/haloperoxidase" evidence="2">
    <location>
        <begin position="54"/>
        <end position="165"/>
    </location>
</feature>
<gene>
    <name evidence="3" type="ORF">NSJP_4102</name>
</gene>
<feature type="transmembrane region" description="Helical" evidence="1">
    <location>
        <begin position="151"/>
        <end position="169"/>
    </location>
</feature>
<dbReference type="PANTHER" id="PTHR14969:SF13">
    <property type="entry name" value="AT30094P"/>
    <property type="match status" value="1"/>
</dbReference>
<feature type="transmembrane region" description="Helical" evidence="1">
    <location>
        <begin position="53"/>
        <end position="72"/>
    </location>
</feature>
<dbReference type="SUPFAM" id="SSF48317">
    <property type="entry name" value="Acid phosphatase/Vanadium-dependent haloperoxidase"/>
    <property type="match status" value="1"/>
</dbReference>
<keyword evidence="1" id="KW-0812">Transmembrane</keyword>
<dbReference type="STRING" id="1325564.NSJP_4102"/>
<dbReference type="PANTHER" id="PTHR14969">
    <property type="entry name" value="SPHINGOSINE-1-PHOSPHATE PHOSPHOHYDROLASE"/>
    <property type="match status" value="1"/>
</dbReference>
<evidence type="ECO:0000313" key="4">
    <source>
        <dbReference type="Proteomes" id="UP000192042"/>
    </source>
</evidence>
<name>A0A1W1IBK2_9BACT</name>
<keyword evidence="4" id="KW-1185">Reference proteome</keyword>
<organism evidence="3 4">
    <name type="scientific">Nitrospira japonica</name>
    <dbReference type="NCBI Taxonomy" id="1325564"/>
    <lineage>
        <taxon>Bacteria</taxon>
        <taxon>Pseudomonadati</taxon>
        <taxon>Nitrospirota</taxon>
        <taxon>Nitrospiria</taxon>
        <taxon>Nitrospirales</taxon>
        <taxon>Nitrospiraceae</taxon>
        <taxon>Nitrospira</taxon>
    </lineage>
</organism>
<feature type="transmembrane region" description="Helical" evidence="1">
    <location>
        <begin position="126"/>
        <end position="145"/>
    </location>
</feature>
<dbReference type="InterPro" id="IPR036938">
    <property type="entry name" value="PAP2/HPO_sf"/>
</dbReference>
<evidence type="ECO:0000256" key="1">
    <source>
        <dbReference type="SAM" id="Phobius"/>
    </source>
</evidence>
<dbReference type="InterPro" id="IPR000326">
    <property type="entry name" value="PAP2/HPO"/>
</dbReference>
<dbReference type="SMART" id="SM00014">
    <property type="entry name" value="acidPPc"/>
    <property type="match status" value="1"/>
</dbReference>